<gene>
    <name evidence="4" type="primary">KIN4C_7</name>
    <name evidence="4" type="ORF">CFP56_033975</name>
</gene>
<comment type="similarity">
    <text evidence="2">Belongs to the TRAFAC class myosin-kinesin ATPase superfamily. Kinesin family.</text>
</comment>
<evidence type="ECO:0000256" key="1">
    <source>
        <dbReference type="ARBA" id="ARBA00023175"/>
    </source>
</evidence>
<comment type="caution">
    <text evidence="4">The sequence shown here is derived from an EMBL/GenBank/DDBJ whole genome shotgun (WGS) entry which is preliminary data.</text>
</comment>
<evidence type="ECO:0000259" key="3">
    <source>
        <dbReference type="PROSITE" id="PS50067"/>
    </source>
</evidence>
<name>A0AAW0JD77_QUESU</name>
<dbReference type="SUPFAM" id="SSF52540">
    <property type="entry name" value="P-loop containing nucleoside triphosphate hydrolases"/>
    <property type="match status" value="1"/>
</dbReference>
<evidence type="ECO:0000313" key="5">
    <source>
        <dbReference type="Proteomes" id="UP000237347"/>
    </source>
</evidence>
<dbReference type="GO" id="GO:0003777">
    <property type="term" value="F:microtubule motor activity"/>
    <property type="evidence" value="ECO:0007669"/>
    <property type="project" value="InterPro"/>
</dbReference>
<dbReference type="PANTHER" id="PTHR47969">
    <property type="entry name" value="CHROMOSOME-ASSOCIATED KINESIN KIF4A-RELATED"/>
    <property type="match status" value="1"/>
</dbReference>
<dbReference type="Gene3D" id="3.40.850.10">
    <property type="entry name" value="Kinesin motor domain"/>
    <property type="match status" value="2"/>
</dbReference>
<accession>A0AAW0JD77</accession>
<reference evidence="4 5" key="1">
    <citation type="journal article" date="2018" name="Sci. Data">
        <title>The draft genome sequence of cork oak.</title>
        <authorList>
            <person name="Ramos A.M."/>
            <person name="Usie A."/>
            <person name="Barbosa P."/>
            <person name="Barros P.M."/>
            <person name="Capote T."/>
            <person name="Chaves I."/>
            <person name="Simoes F."/>
            <person name="Abreu I."/>
            <person name="Carrasquinho I."/>
            <person name="Faro C."/>
            <person name="Guimaraes J.B."/>
            <person name="Mendonca D."/>
            <person name="Nobrega F."/>
            <person name="Rodrigues L."/>
            <person name="Saibo N.J.M."/>
            <person name="Varela M.C."/>
            <person name="Egas C."/>
            <person name="Matos J."/>
            <person name="Miguel C.M."/>
            <person name="Oliveira M.M."/>
            <person name="Ricardo C.P."/>
            <person name="Goncalves S."/>
        </authorList>
    </citation>
    <scope>NUCLEOTIDE SEQUENCE [LARGE SCALE GENOMIC DNA]</scope>
    <source>
        <strain evidence="5">cv. HL8</strain>
    </source>
</reference>
<dbReference type="GO" id="GO:0005524">
    <property type="term" value="F:ATP binding"/>
    <property type="evidence" value="ECO:0007669"/>
    <property type="project" value="InterPro"/>
</dbReference>
<dbReference type="PROSITE" id="PS50067">
    <property type="entry name" value="KINESIN_MOTOR_2"/>
    <property type="match status" value="1"/>
</dbReference>
<dbReference type="PANTHER" id="PTHR47969:SF6">
    <property type="entry name" value="KINESIN-LIKE PROTEIN KIN-4C"/>
    <property type="match status" value="1"/>
</dbReference>
<dbReference type="InterPro" id="IPR027640">
    <property type="entry name" value="Kinesin-like_fam"/>
</dbReference>
<organism evidence="4 5">
    <name type="scientific">Quercus suber</name>
    <name type="common">Cork oak</name>
    <dbReference type="NCBI Taxonomy" id="58331"/>
    <lineage>
        <taxon>Eukaryota</taxon>
        <taxon>Viridiplantae</taxon>
        <taxon>Streptophyta</taxon>
        <taxon>Embryophyta</taxon>
        <taxon>Tracheophyta</taxon>
        <taxon>Spermatophyta</taxon>
        <taxon>Magnoliopsida</taxon>
        <taxon>eudicotyledons</taxon>
        <taxon>Gunneridae</taxon>
        <taxon>Pentapetalae</taxon>
        <taxon>rosids</taxon>
        <taxon>fabids</taxon>
        <taxon>Fagales</taxon>
        <taxon>Fagaceae</taxon>
        <taxon>Quercus</taxon>
    </lineage>
</organism>
<evidence type="ECO:0000313" key="4">
    <source>
        <dbReference type="EMBL" id="KAK7824853.1"/>
    </source>
</evidence>
<comment type="caution">
    <text evidence="2">Lacks conserved residue(s) required for the propagation of feature annotation.</text>
</comment>
<dbReference type="PRINTS" id="PR00380">
    <property type="entry name" value="KINESINHEAVY"/>
</dbReference>
<evidence type="ECO:0000256" key="2">
    <source>
        <dbReference type="PROSITE-ProRule" id="PRU00283"/>
    </source>
</evidence>
<sequence length="248" mass="27218">MKNSEARSSQRVRVTVIIKPLITIELGCTDCISVVHGEPLPQVQVGSQYFTFNYVYGGSTGSPSFALYNDCVSPLVDALFHGCNATVLAYGQMGSGKMYTMGTNYSGEASNVGVIPKVMEDIFQRVEVMKDSNEFVIRVSFVKVLMDEVSKYLSRGSHSRASESTDMNSQSSRSHAIFTITIEQKKIAHFVARVTNEDIGDDSLCAKPLLVDLASSECANRMGVDGMRLEEGSTVETWSWGFNLLQYG</sequence>
<dbReference type="InterPro" id="IPR036961">
    <property type="entry name" value="Kinesin_motor_dom_sf"/>
</dbReference>
<dbReference type="AlphaFoldDB" id="A0AAW0JD77"/>
<dbReference type="Proteomes" id="UP000237347">
    <property type="component" value="Unassembled WGS sequence"/>
</dbReference>
<protein>
    <submittedName>
        <fullName evidence="4">Kinesin-like protein kin-4c</fullName>
    </submittedName>
</protein>
<dbReference type="GO" id="GO:0007018">
    <property type="term" value="P:microtubule-based movement"/>
    <property type="evidence" value="ECO:0007669"/>
    <property type="project" value="InterPro"/>
</dbReference>
<dbReference type="EMBL" id="PKMF04000591">
    <property type="protein sequence ID" value="KAK7824853.1"/>
    <property type="molecule type" value="Genomic_DNA"/>
</dbReference>
<dbReference type="InterPro" id="IPR001752">
    <property type="entry name" value="Kinesin_motor_dom"/>
</dbReference>
<dbReference type="GO" id="GO:0005875">
    <property type="term" value="C:microtubule associated complex"/>
    <property type="evidence" value="ECO:0007669"/>
    <property type="project" value="TreeGrafter"/>
</dbReference>
<keyword evidence="5" id="KW-1185">Reference proteome</keyword>
<keyword evidence="1" id="KW-0505">Motor protein</keyword>
<dbReference type="Pfam" id="PF00225">
    <property type="entry name" value="Kinesin"/>
    <property type="match status" value="1"/>
</dbReference>
<dbReference type="GO" id="GO:0007052">
    <property type="term" value="P:mitotic spindle organization"/>
    <property type="evidence" value="ECO:0007669"/>
    <property type="project" value="TreeGrafter"/>
</dbReference>
<dbReference type="SMART" id="SM00129">
    <property type="entry name" value="KISc"/>
    <property type="match status" value="1"/>
</dbReference>
<dbReference type="GO" id="GO:0008017">
    <property type="term" value="F:microtubule binding"/>
    <property type="evidence" value="ECO:0007669"/>
    <property type="project" value="InterPro"/>
</dbReference>
<dbReference type="InterPro" id="IPR027417">
    <property type="entry name" value="P-loop_NTPase"/>
</dbReference>
<dbReference type="GO" id="GO:0051231">
    <property type="term" value="P:spindle elongation"/>
    <property type="evidence" value="ECO:0007669"/>
    <property type="project" value="TreeGrafter"/>
</dbReference>
<feature type="domain" description="Kinesin motor" evidence="3">
    <location>
        <begin position="11"/>
        <end position="248"/>
    </location>
</feature>
<proteinExistence type="inferred from homology"/>